<feature type="transmembrane region" description="Helical" evidence="1">
    <location>
        <begin position="83"/>
        <end position="101"/>
    </location>
</feature>
<organism evidence="2 3">
    <name type="scientific">Ruminococcus intestinalis</name>
    <dbReference type="NCBI Taxonomy" id="2763066"/>
    <lineage>
        <taxon>Bacteria</taxon>
        <taxon>Bacillati</taxon>
        <taxon>Bacillota</taxon>
        <taxon>Clostridia</taxon>
        <taxon>Eubacteriales</taxon>
        <taxon>Oscillospiraceae</taxon>
        <taxon>Ruminococcus</taxon>
    </lineage>
</organism>
<feature type="transmembrane region" description="Helical" evidence="1">
    <location>
        <begin position="152"/>
        <end position="175"/>
    </location>
</feature>
<dbReference type="EMBL" id="JACOPS010000001">
    <property type="protein sequence ID" value="MBC5727531.1"/>
    <property type="molecule type" value="Genomic_DNA"/>
</dbReference>
<keyword evidence="1" id="KW-0472">Membrane</keyword>
<keyword evidence="1" id="KW-1133">Transmembrane helix</keyword>
<keyword evidence="1" id="KW-0812">Transmembrane</keyword>
<evidence type="ECO:0000313" key="2">
    <source>
        <dbReference type="EMBL" id="MBC5727531.1"/>
    </source>
</evidence>
<reference evidence="2 3" key="1">
    <citation type="submission" date="2020-08" db="EMBL/GenBank/DDBJ databases">
        <title>Genome public.</title>
        <authorList>
            <person name="Liu C."/>
            <person name="Sun Q."/>
        </authorList>
    </citation>
    <scope>NUCLEOTIDE SEQUENCE [LARGE SCALE GENOMIC DNA]</scope>
    <source>
        <strain evidence="2 3">NSJ-71</strain>
    </source>
</reference>
<feature type="transmembrane region" description="Helical" evidence="1">
    <location>
        <begin position="117"/>
        <end position="140"/>
    </location>
</feature>
<dbReference type="Proteomes" id="UP000636755">
    <property type="component" value="Unassembled WGS sequence"/>
</dbReference>
<name>A0ABR7HJ59_9FIRM</name>
<sequence length="181" mass="20728">MNITFMVVTVFLFFFGLIFLGKLIISGYVTYLLSVKFGDEYITSQMKRDTYIFGIVADLAAIGIVSSVLIILSNTTNISVIQIDDITFLQYYFCLFFYAIYPEYSYLGVNNQAFAEGFYIILALIAVSLIASCIMYYFFVFRKSELSKPKKFYSVFILTITTAPYYFLFSFASFVDPLALL</sequence>
<proteinExistence type="predicted"/>
<feature type="transmembrane region" description="Helical" evidence="1">
    <location>
        <begin position="51"/>
        <end position="71"/>
    </location>
</feature>
<feature type="transmembrane region" description="Helical" evidence="1">
    <location>
        <begin position="7"/>
        <end position="31"/>
    </location>
</feature>
<protein>
    <submittedName>
        <fullName evidence="2">Uncharacterized protein</fullName>
    </submittedName>
</protein>
<keyword evidence="3" id="KW-1185">Reference proteome</keyword>
<dbReference type="RefSeq" id="WP_186934819.1">
    <property type="nucleotide sequence ID" value="NZ_JACOPS010000001.1"/>
</dbReference>
<evidence type="ECO:0000256" key="1">
    <source>
        <dbReference type="SAM" id="Phobius"/>
    </source>
</evidence>
<evidence type="ECO:0000313" key="3">
    <source>
        <dbReference type="Proteomes" id="UP000636755"/>
    </source>
</evidence>
<comment type="caution">
    <text evidence="2">The sequence shown here is derived from an EMBL/GenBank/DDBJ whole genome shotgun (WGS) entry which is preliminary data.</text>
</comment>
<gene>
    <name evidence="2" type="ORF">H8R91_03070</name>
</gene>
<accession>A0ABR7HJ59</accession>